<evidence type="ECO:0000256" key="5">
    <source>
        <dbReference type="SAM" id="Phobius"/>
    </source>
</evidence>
<accession>A0A9P1KG08</accession>
<evidence type="ECO:0000313" key="7">
    <source>
        <dbReference type="Proteomes" id="UP000032946"/>
    </source>
</evidence>
<evidence type="ECO:0000256" key="3">
    <source>
        <dbReference type="PROSITE-ProRule" id="PRU00339"/>
    </source>
</evidence>
<feature type="transmembrane region" description="Helical" evidence="5">
    <location>
        <begin position="7"/>
        <end position="33"/>
    </location>
</feature>
<keyword evidence="5" id="KW-0472">Membrane</keyword>
<feature type="region of interest" description="Disordered" evidence="4">
    <location>
        <begin position="272"/>
        <end position="300"/>
    </location>
</feature>
<keyword evidence="5" id="KW-1133">Transmembrane helix</keyword>
<keyword evidence="2 3" id="KW-0802">TPR repeat</keyword>
<dbReference type="InterPro" id="IPR051012">
    <property type="entry name" value="CellSynth/LPSAsmb/PSIAsmb"/>
</dbReference>
<dbReference type="PANTHER" id="PTHR45586:SF1">
    <property type="entry name" value="LIPOPOLYSACCHARIDE ASSEMBLY PROTEIN B"/>
    <property type="match status" value="1"/>
</dbReference>
<protein>
    <submittedName>
        <fullName evidence="6">Tetratricopeptide TPR_2 repeat protein</fullName>
    </submittedName>
</protein>
<dbReference type="Pfam" id="PF13432">
    <property type="entry name" value="TPR_16"/>
    <property type="match status" value="1"/>
</dbReference>
<dbReference type="EMBL" id="FO818640">
    <property type="protein sequence ID" value="CDM95570.1"/>
    <property type="molecule type" value="Genomic_DNA"/>
</dbReference>
<feature type="compositionally biased region" description="Low complexity" evidence="4">
    <location>
        <begin position="272"/>
        <end position="288"/>
    </location>
</feature>
<name>A0A9P1KG08_9CYAN</name>
<dbReference type="SMART" id="SM00028">
    <property type="entry name" value="TPR"/>
    <property type="match status" value="3"/>
</dbReference>
<dbReference type="Pfam" id="PF14559">
    <property type="entry name" value="TPR_19"/>
    <property type="match status" value="1"/>
</dbReference>
<gene>
    <name evidence="6" type="ORF">ARTHRO_30840</name>
</gene>
<dbReference type="InterPro" id="IPR011990">
    <property type="entry name" value="TPR-like_helical_dom_sf"/>
</dbReference>
<organism evidence="6 7">
    <name type="scientific">Limnospira indica PCC 8005</name>
    <dbReference type="NCBI Taxonomy" id="376219"/>
    <lineage>
        <taxon>Bacteria</taxon>
        <taxon>Bacillati</taxon>
        <taxon>Cyanobacteriota</taxon>
        <taxon>Cyanophyceae</taxon>
        <taxon>Oscillatoriophycideae</taxon>
        <taxon>Oscillatoriales</taxon>
        <taxon>Sirenicapillariaceae</taxon>
        <taxon>Limnospira</taxon>
    </lineage>
</organism>
<dbReference type="PANTHER" id="PTHR45586">
    <property type="entry name" value="TPR REPEAT-CONTAINING PROTEIN PA4667"/>
    <property type="match status" value="1"/>
</dbReference>
<keyword evidence="1" id="KW-0677">Repeat</keyword>
<dbReference type="InterPro" id="IPR019734">
    <property type="entry name" value="TPR_rpt"/>
</dbReference>
<dbReference type="Gene3D" id="1.25.40.10">
    <property type="entry name" value="Tetratricopeptide repeat domain"/>
    <property type="match status" value="2"/>
</dbReference>
<evidence type="ECO:0000256" key="1">
    <source>
        <dbReference type="ARBA" id="ARBA00022737"/>
    </source>
</evidence>
<dbReference type="SUPFAM" id="SSF48452">
    <property type="entry name" value="TPR-like"/>
    <property type="match status" value="1"/>
</dbReference>
<proteinExistence type="predicted"/>
<dbReference type="PROSITE" id="PS50005">
    <property type="entry name" value="TPR"/>
    <property type="match status" value="1"/>
</dbReference>
<feature type="repeat" description="TPR" evidence="3">
    <location>
        <begin position="193"/>
        <end position="226"/>
    </location>
</feature>
<evidence type="ECO:0000256" key="2">
    <source>
        <dbReference type="ARBA" id="ARBA00022803"/>
    </source>
</evidence>
<keyword evidence="5" id="KW-0812">Transmembrane</keyword>
<reference evidence="6 7" key="1">
    <citation type="submission" date="2014-02" db="EMBL/GenBank/DDBJ databases">
        <authorList>
            <person name="Genoscope - CEA"/>
        </authorList>
    </citation>
    <scope>NUCLEOTIDE SEQUENCE [LARGE SCALE GENOMIC DNA]</scope>
    <source>
        <strain evidence="6 7">PCC 8005</strain>
    </source>
</reference>
<keyword evidence="7" id="KW-1185">Reference proteome</keyword>
<evidence type="ECO:0000313" key="6">
    <source>
        <dbReference type="EMBL" id="CDM95570.1"/>
    </source>
</evidence>
<sequence length="300" mass="32426">MVDKRRGVVGVILVLSLIAFVGFSMAPLLGGLFRNDSSESAGNQTAVSNISGAQLQDLQDQARGYQLVLQREPDNETALRGFLQAKFELISQGQGQVADVVEPLQRLAQLHPETPEYGILLAQAQEYTGNPEGAAQSYRKILEQRPGEVQALQGLVSLLISQNRPEAAIGLLEDTLKSAPQINQAQAGSIDEISIQLILGQVYAEQQRYQEAIAVYDEAIKNSESDFRPVLAKAIILRQQGNPEDAELLFAEAIDLAPAGFRDQIKLQAGMTPTSPTMETSPEATTETEAVETDGTGLPE</sequence>
<dbReference type="Proteomes" id="UP000032946">
    <property type="component" value="Chromosome"/>
</dbReference>
<dbReference type="AlphaFoldDB" id="A0A9P1KG08"/>
<evidence type="ECO:0000256" key="4">
    <source>
        <dbReference type="SAM" id="MobiDB-lite"/>
    </source>
</evidence>
<dbReference type="RefSeq" id="WP_008051324.1">
    <property type="nucleotide sequence ID" value="NZ_FO818640.1"/>
</dbReference>